<evidence type="ECO:0000313" key="6">
    <source>
        <dbReference type="EMBL" id="OJJ42763.1"/>
    </source>
</evidence>
<accession>A0A1L9S6L3</accession>
<proteinExistence type="predicted"/>
<dbReference type="Pfam" id="PF13816">
    <property type="entry name" value="Dehydratase_hem"/>
    <property type="match status" value="1"/>
</dbReference>
<dbReference type="RefSeq" id="XP_022577273.1">
    <property type="nucleotide sequence ID" value="XM_022721401.1"/>
</dbReference>
<dbReference type="EMBL" id="KV878356">
    <property type="protein sequence ID" value="OJJ42763.1"/>
    <property type="molecule type" value="Genomic_DNA"/>
</dbReference>
<dbReference type="GeneID" id="34607866"/>
<reference evidence="7" key="1">
    <citation type="journal article" date="2017" name="Genome Biol.">
        <title>Comparative genomics reveals high biological diversity and specific adaptations in the industrially and medically important fungal genus Aspergillus.</title>
        <authorList>
            <person name="de Vries R.P."/>
            <person name="Riley R."/>
            <person name="Wiebenga A."/>
            <person name="Aguilar-Osorio G."/>
            <person name="Amillis S."/>
            <person name="Uchima C.A."/>
            <person name="Anderluh G."/>
            <person name="Asadollahi M."/>
            <person name="Askin M."/>
            <person name="Barry K."/>
            <person name="Battaglia E."/>
            <person name="Bayram O."/>
            <person name="Benocci T."/>
            <person name="Braus-Stromeyer S.A."/>
            <person name="Caldana C."/>
            <person name="Canovas D."/>
            <person name="Cerqueira G.C."/>
            <person name="Chen F."/>
            <person name="Chen W."/>
            <person name="Choi C."/>
            <person name="Clum A."/>
            <person name="Dos Santos R.A."/>
            <person name="Damasio A.R."/>
            <person name="Diallinas G."/>
            <person name="Emri T."/>
            <person name="Fekete E."/>
            <person name="Flipphi M."/>
            <person name="Freyberg S."/>
            <person name="Gallo A."/>
            <person name="Gournas C."/>
            <person name="Habgood R."/>
            <person name="Hainaut M."/>
            <person name="Harispe M.L."/>
            <person name="Henrissat B."/>
            <person name="Hilden K.S."/>
            <person name="Hope R."/>
            <person name="Hossain A."/>
            <person name="Karabika E."/>
            <person name="Karaffa L."/>
            <person name="Karanyi Z."/>
            <person name="Krasevec N."/>
            <person name="Kuo A."/>
            <person name="Kusch H."/>
            <person name="LaButti K."/>
            <person name="Lagendijk E.L."/>
            <person name="Lapidus A."/>
            <person name="Levasseur A."/>
            <person name="Lindquist E."/>
            <person name="Lipzen A."/>
            <person name="Logrieco A.F."/>
            <person name="MacCabe A."/>
            <person name="Maekelae M.R."/>
            <person name="Malavazi I."/>
            <person name="Melin P."/>
            <person name="Meyer V."/>
            <person name="Mielnichuk N."/>
            <person name="Miskei M."/>
            <person name="Molnar A.P."/>
            <person name="Mule G."/>
            <person name="Ngan C.Y."/>
            <person name="Orejas M."/>
            <person name="Orosz E."/>
            <person name="Ouedraogo J.P."/>
            <person name="Overkamp K.M."/>
            <person name="Park H.-S."/>
            <person name="Perrone G."/>
            <person name="Piumi F."/>
            <person name="Punt P.J."/>
            <person name="Ram A.F."/>
            <person name="Ramon A."/>
            <person name="Rauscher S."/>
            <person name="Record E."/>
            <person name="Riano-Pachon D.M."/>
            <person name="Robert V."/>
            <person name="Roehrig J."/>
            <person name="Ruller R."/>
            <person name="Salamov A."/>
            <person name="Salih N.S."/>
            <person name="Samson R.A."/>
            <person name="Sandor E."/>
            <person name="Sanguinetti M."/>
            <person name="Schuetze T."/>
            <person name="Sepcic K."/>
            <person name="Shelest E."/>
            <person name="Sherlock G."/>
            <person name="Sophianopoulou V."/>
            <person name="Squina F.M."/>
            <person name="Sun H."/>
            <person name="Susca A."/>
            <person name="Todd R.B."/>
            <person name="Tsang A."/>
            <person name="Unkles S.E."/>
            <person name="van de Wiele N."/>
            <person name="van Rossen-Uffink D."/>
            <person name="Oliveira J.V."/>
            <person name="Vesth T.C."/>
            <person name="Visser J."/>
            <person name="Yu J.-H."/>
            <person name="Zhou M."/>
            <person name="Andersen M.R."/>
            <person name="Archer D.B."/>
            <person name="Baker S.E."/>
            <person name="Benoit I."/>
            <person name="Brakhage A.A."/>
            <person name="Braus G.H."/>
            <person name="Fischer R."/>
            <person name="Frisvad J.C."/>
            <person name="Goldman G.H."/>
            <person name="Houbraken J."/>
            <person name="Oakley B."/>
            <person name="Pocsi I."/>
            <person name="Scazzocchio C."/>
            <person name="Seiboth B."/>
            <person name="vanKuyk P.A."/>
            <person name="Wortman J."/>
            <person name="Dyer P.S."/>
            <person name="Grigoriev I.V."/>
        </authorList>
    </citation>
    <scope>NUCLEOTIDE SEQUENCE [LARGE SCALE GENOMIC DNA]</scope>
    <source>
        <strain evidence="7">CBS 506.65</strain>
    </source>
</reference>
<protein>
    <recommendedName>
        <fullName evidence="8">Phenylacetaldoxime dehydratase</fullName>
    </recommendedName>
</protein>
<keyword evidence="3" id="KW-0479">Metal-binding</keyword>
<dbReference type="AlphaFoldDB" id="A0A1L9S6L3"/>
<gene>
    <name evidence="6" type="ORF">ASPZODRAFT_124718</name>
</gene>
<sequence>MLTAKFSQPFVQCLFGCQYHGASPTEQRATIINFFQALLQSSAAHVEILESEDGTRPGFMSKLFLAYWRQETDYQSWWSSEPVTQFWHSLPDDAGFWREKLTLRPSRVLYETNKHIPTGFANVAQIKPLVEKTGYWGSYRDRIEDSTPEDKLESKIQLAAPPSSDDEIRLGRTTIKHFPDNICFVVEGQDRGSMEHDEKHYWTENFQDISEEWILTAIHGGHEDGIISARLCQGTDSGLFKPETDKTNALSYNRTVQVFYFTDMSWMERIGRKYKSHVTLRRRFMEAYGPGGVMENGNILLWVDLGILKGQDMEAEYIGCYDDTGFLAYRERPGFTVEACL</sequence>
<evidence type="ECO:0000256" key="1">
    <source>
        <dbReference type="ARBA" id="ARBA00001970"/>
    </source>
</evidence>
<dbReference type="Proteomes" id="UP000184188">
    <property type="component" value="Unassembled WGS sequence"/>
</dbReference>
<dbReference type="GO" id="GO:0016829">
    <property type="term" value="F:lyase activity"/>
    <property type="evidence" value="ECO:0007669"/>
    <property type="project" value="UniProtKB-KW"/>
</dbReference>
<dbReference type="VEuPathDB" id="FungiDB:ASPZODRAFT_124718"/>
<evidence type="ECO:0000256" key="5">
    <source>
        <dbReference type="ARBA" id="ARBA00023239"/>
    </source>
</evidence>
<dbReference type="OrthoDB" id="3465714at2759"/>
<dbReference type="GO" id="GO:0046872">
    <property type="term" value="F:metal ion binding"/>
    <property type="evidence" value="ECO:0007669"/>
    <property type="project" value="UniProtKB-KW"/>
</dbReference>
<keyword evidence="7" id="KW-1185">Reference proteome</keyword>
<evidence type="ECO:0008006" key="8">
    <source>
        <dbReference type="Google" id="ProtNLM"/>
    </source>
</evidence>
<dbReference type="STRING" id="1073090.A0A1L9S6L3"/>
<keyword evidence="5" id="KW-0456">Lyase</keyword>
<comment type="cofactor">
    <cofactor evidence="1">
        <name>heme b</name>
        <dbReference type="ChEBI" id="CHEBI:60344"/>
    </cofactor>
</comment>
<dbReference type="InterPro" id="IPR025702">
    <property type="entry name" value="OXD"/>
</dbReference>
<evidence type="ECO:0000256" key="3">
    <source>
        <dbReference type="ARBA" id="ARBA00022723"/>
    </source>
</evidence>
<keyword evidence="4" id="KW-0408">Iron</keyword>
<name>A0A1L9S6L3_9EURO</name>
<organism evidence="6 7">
    <name type="scientific">Penicilliopsis zonata CBS 506.65</name>
    <dbReference type="NCBI Taxonomy" id="1073090"/>
    <lineage>
        <taxon>Eukaryota</taxon>
        <taxon>Fungi</taxon>
        <taxon>Dikarya</taxon>
        <taxon>Ascomycota</taxon>
        <taxon>Pezizomycotina</taxon>
        <taxon>Eurotiomycetes</taxon>
        <taxon>Eurotiomycetidae</taxon>
        <taxon>Eurotiales</taxon>
        <taxon>Aspergillaceae</taxon>
        <taxon>Penicilliopsis</taxon>
    </lineage>
</organism>
<evidence type="ECO:0000256" key="4">
    <source>
        <dbReference type="ARBA" id="ARBA00023004"/>
    </source>
</evidence>
<keyword evidence="2" id="KW-0349">Heme</keyword>
<evidence type="ECO:0000256" key="2">
    <source>
        <dbReference type="ARBA" id="ARBA00022617"/>
    </source>
</evidence>
<evidence type="ECO:0000313" key="7">
    <source>
        <dbReference type="Proteomes" id="UP000184188"/>
    </source>
</evidence>